<evidence type="ECO:0000313" key="6">
    <source>
        <dbReference type="EMBL" id="WVZ59158.1"/>
    </source>
</evidence>
<name>A0AAQ3WEX8_PASNO</name>
<dbReference type="PANTHER" id="PTHR10492:SF90">
    <property type="entry name" value="ATP-DEPENDENT DNA HELICASE"/>
    <property type="match status" value="1"/>
</dbReference>
<dbReference type="InterPro" id="IPR010285">
    <property type="entry name" value="DNA_helicase_pif1-like_DEAD"/>
</dbReference>
<protein>
    <recommendedName>
        <fullName evidence="1">ATP-dependent DNA helicase</fullName>
        <ecNumber evidence="1">5.6.2.3</ecNumber>
    </recommendedName>
</protein>
<dbReference type="InterPro" id="IPR049163">
    <property type="entry name" value="Pif1-like_2B_dom"/>
</dbReference>
<reference evidence="6 7" key="1">
    <citation type="submission" date="2024-02" db="EMBL/GenBank/DDBJ databases">
        <title>High-quality chromosome-scale genome assembly of Pensacola bahiagrass (Paspalum notatum Flugge var. saurae).</title>
        <authorList>
            <person name="Vega J.M."/>
            <person name="Podio M."/>
            <person name="Orjuela J."/>
            <person name="Siena L.A."/>
            <person name="Pessino S.C."/>
            <person name="Combes M.C."/>
            <person name="Mariac C."/>
            <person name="Albertini E."/>
            <person name="Pupilli F."/>
            <person name="Ortiz J.P.A."/>
            <person name="Leblanc O."/>
        </authorList>
    </citation>
    <scope>NUCLEOTIDE SEQUENCE [LARGE SCALE GENOMIC DNA]</scope>
    <source>
        <strain evidence="6">R1</strain>
        <tissue evidence="6">Leaf</tissue>
    </source>
</reference>
<dbReference type="GO" id="GO:0016787">
    <property type="term" value="F:hydrolase activity"/>
    <property type="evidence" value="ECO:0007669"/>
    <property type="project" value="UniProtKB-KW"/>
</dbReference>
<keyword evidence="7" id="KW-1185">Reference proteome</keyword>
<evidence type="ECO:0000256" key="1">
    <source>
        <dbReference type="RuleBase" id="RU363044"/>
    </source>
</evidence>
<keyword evidence="1" id="KW-0227">DNA damage</keyword>
<keyword evidence="1" id="KW-0067">ATP-binding</keyword>
<dbReference type="Gene3D" id="2.40.50.140">
    <property type="entry name" value="Nucleic acid-binding proteins"/>
    <property type="match status" value="2"/>
</dbReference>
<comment type="similarity">
    <text evidence="1">Belongs to the helicase family.</text>
</comment>
<feature type="compositionally biased region" description="Low complexity" evidence="2">
    <location>
        <begin position="1436"/>
        <end position="1450"/>
    </location>
</feature>
<dbReference type="PANTHER" id="PTHR10492">
    <property type="match status" value="1"/>
</dbReference>
<feature type="non-terminal residue" evidence="6">
    <location>
        <position position="1524"/>
    </location>
</feature>
<keyword evidence="1" id="KW-0547">Nucleotide-binding</keyword>
<dbReference type="InterPro" id="IPR025476">
    <property type="entry name" value="Helitron_helicase-like"/>
</dbReference>
<dbReference type="Pfam" id="PF05970">
    <property type="entry name" value="PIF1"/>
    <property type="match status" value="1"/>
</dbReference>
<dbReference type="SUPFAM" id="SSF50249">
    <property type="entry name" value="Nucleic acid-binding proteins"/>
    <property type="match status" value="1"/>
</dbReference>
<feature type="domain" description="DNA helicase Pif1-like DEAD-box helicase" evidence="3">
    <location>
        <begin position="857"/>
        <end position="970"/>
    </location>
</feature>
<feature type="region of interest" description="Disordered" evidence="2">
    <location>
        <begin position="38"/>
        <end position="65"/>
    </location>
</feature>
<comment type="catalytic activity">
    <reaction evidence="1">
        <text>ATP + H2O = ADP + phosphate + H(+)</text>
        <dbReference type="Rhea" id="RHEA:13065"/>
        <dbReference type="ChEBI" id="CHEBI:15377"/>
        <dbReference type="ChEBI" id="CHEBI:15378"/>
        <dbReference type="ChEBI" id="CHEBI:30616"/>
        <dbReference type="ChEBI" id="CHEBI:43474"/>
        <dbReference type="ChEBI" id="CHEBI:456216"/>
        <dbReference type="EC" id="5.6.2.3"/>
    </reaction>
</comment>
<accession>A0AAQ3WEX8</accession>
<evidence type="ECO:0000313" key="7">
    <source>
        <dbReference type="Proteomes" id="UP001341281"/>
    </source>
</evidence>
<feature type="domain" description="Helitron helicase-like" evidence="4">
    <location>
        <begin position="376"/>
        <end position="559"/>
    </location>
</feature>
<organism evidence="6 7">
    <name type="scientific">Paspalum notatum var. saurae</name>
    <dbReference type="NCBI Taxonomy" id="547442"/>
    <lineage>
        <taxon>Eukaryota</taxon>
        <taxon>Viridiplantae</taxon>
        <taxon>Streptophyta</taxon>
        <taxon>Embryophyta</taxon>
        <taxon>Tracheophyta</taxon>
        <taxon>Spermatophyta</taxon>
        <taxon>Magnoliopsida</taxon>
        <taxon>Liliopsida</taxon>
        <taxon>Poales</taxon>
        <taxon>Poaceae</taxon>
        <taxon>PACMAD clade</taxon>
        <taxon>Panicoideae</taxon>
        <taxon>Andropogonodae</taxon>
        <taxon>Paspaleae</taxon>
        <taxon>Paspalinae</taxon>
        <taxon>Paspalum</taxon>
    </lineage>
</organism>
<evidence type="ECO:0000259" key="4">
    <source>
        <dbReference type="Pfam" id="PF14214"/>
    </source>
</evidence>
<gene>
    <name evidence="6" type="ORF">U9M48_009350</name>
</gene>
<dbReference type="GO" id="GO:0043139">
    <property type="term" value="F:5'-3' DNA helicase activity"/>
    <property type="evidence" value="ECO:0007669"/>
    <property type="project" value="UniProtKB-EC"/>
</dbReference>
<keyword evidence="1" id="KW-0233">DNA recombination</keyword>
<dbReference type="EMBL" id="CP144746">
    <property type="protein sequence ID" value="WVZ59158.1"/>
    <property type="molecule type" value="Genomic_DNA"/>
</dbReference>
<sequence length="1524" mass="171232">MLRLADGCGCFVSASGGARRPATSVLFAVFPVSSQRRVMPPRRSAKTRRHASAARPRQGRVASHAEHPIQAFPKEYIDMLKARYPHRSYYGGPDYTCPHCSAIFWYHERVQSRSTRSDIIYTGCCHEGRVSLPTQRPLPQLLQDLIRFDGGPRSNAFMRLIRQYNSLFAFTSLGVDVDKSINTGNGPYVFRINGVVHHRIGSLIPPSGRRPEYAQLYIYDTSNEVQNRLDIFSDEGQGQPDPQIVSALIDMLNENNPLVQKFRMARDRLLSPSAPEIAIKLVGKVDVPGDRFSLPAAPELAGLLIGGLSLDVSSFDIVVESHSSHLKHVSPIHPSLMALQYPLLFPYGDVGYHTGIKFGNGHRSVGGRDEVSMAEFYANRLHYRKDKPNTVLCSGRLSQQYIVNCYSCVEANRLSFYFFNQDLLRCETYQGISDAVGRGAATGRDVGVKKTLPASHIGGKRYMHQNYQDCMAICCAYGPPDKFTTFTCNSKWPEIYEAIRFEKGQKPSDRSDMVVRVFHMKLNEYLADIKEGRVFGPVRAVAHTNEFQKRGLPHSHILVWQCPTGRETTADDIDKHISAELPDPNIDPLGFSLVQEFMIHGPCGSANPKSPCMKEGKCTKRYPKAFRSETSLDADGYPLYRRRDNGIVVWKNNVQLDNRWVVPHNLAVLKKYQAHINVEACNQSYLIKYLFKYVNKGFDCARVSFVKNTHTSVSDRPPTEQAAGQQRDQEDGIDEIAEYIRSRYLSCCEATWRLFGFEIHGKHPPVERLFVHLPGMNFITVHERQELQEVIDDPESEMSMLTEWFTANQTSSAGHDLTYSEFPSRFTWDATSKTWNLRKRGLKLGNVRALFNKYWKYMADDIAYRIRSVVGNHAFHISETGLQSALVKELALMFSSNGLSIASYDLPVPDIAPGEGEGNRCTLVIWDEAPMTHRHCFEALDRSFRDILSVGDPRNASLPFGGKPMLFGVDRSEMEQFSKWVLDIGESKNSYQRIDEANGSNWVKIPEEFLLRPDGPKIPAIAAVIYNDFQCFYKSVPYLAERCIICPVNAVVDEINAYMADKVPGNAREYLSYDTIANSAEQPSDFNLLYPPEFLNSIVINNFPQHQLTLKIGMPIVLLRNINQSIGLCNGTRLLIESIGDRLLQARVITGNHVGDVVCIPRIVLNGKSPRWPFTLQRRQFPVRVCYAMTINKCQGQSLNKVGVYLREPVFTHGQLYVAVSRVTSKAGLKMLIEDVDGEPTSATRNIVYSEVLQHGTSIEGSVPEKCVNDFKERLKEDALYSIQYFEVRDAFGNYRAVNNPCAIRFTYYTKLREITPVPPTFPKYRLGLLAIDPTRDISDDKAPTIEITFFGPKAEEMIGVPVNTLIASNSGNTTSTPERIAALYGRQFKLQISVSRASFREKRVIYQVHSIEALPDLTAHINNAGKQQHEVEASTTTTAQEQDVTTDAATPKEKESPKKLPHISTPPAPATPAIEVNSGGIGSPVPLSTTTLDEHTQTTAKENTKRRKRPNKDLQADSDNDSI</sequence>
<dbReference type="SUPFAM" id="SSF52540">
    <property type="entry name" value="P-loop containing nucleoside triphosphate hydrolases"/>
    <property type="match status" value="1"/>
</dbReference>
<comment type="cofactor">
    <cofactor evidence="1">
        <name>Mg(2+)</name>
        <dbReference type="ChEBI" id="CHEBI:18420"/>
    </cofactor>
</comment>
<dbReference type="CDD" id="cd18809">
    <property type="entry name" value="SF1_C_RecD"/>
    <property type="match status" value="1"/>
</dbReference>
<feature type="compositionally biased region" description="Polar residues" evidence="2">
    <location>
        <begin position="1487"/>
        <end position="1502"/>
    </location>
</feature>
<evidence type="ECO:0000259" key="5">
    <source>
        <dbReference type="Pfam" id="PF21530"/>
    </source>
</evidence>
<dbReference type="GO" id="GO:0000723">
    <property type="term" value="P:telomere maintenance"/>
    <property type="evidence" value="ECO:0007669"/>
    <property type="project" value="InterPro"/>
</dbReference>
<keyword evidence="1" id="KW-0378">Hydrolase</keyword>
<evidence type="ECO:0000256" key="2">
    <source>
        <dbReference type="SAM" id="MobiDB-lite"/>
    </source>
</evidence>
<dbReference type="GO" id="GO:0006281">
    <property type="term" value="P:DNA repair"/>
    <property type="evidence" value="ECO:0007669"/>
    <property type="project" value="UniProtKB-KW"/>
</dbReference>
<dbReference type="Proteomes" id="UP001341281">
    <property type="component" value="Chromosome 02"/>
</dbReference>
<dbReference type="InterPro" id="IPR027417">
    <property type="entry name" value="P-loop_NTPase"/>
</dbReference>
<evidence type="ECO:0000259" key="3">
    <source>
        <dbReference type="Pfam" id="PF05970"/>
    </source>
</evidence>
<keyword evidence="1" id="KW-0234">DNA repair</keyword>
<dbReference type="InterPro" id="IPR012340">
    <property type="entry name" value="NA-bd_OB-fold"/>
</dbReference>
<feature type="compositionally biased region" description="Basic residues" evidence="2">
    <location>
        <begin position="39"/>
        <end position="52"/>
    </location>
</feature>
<proteinExistence type="inferred from homology"/>
<dbReference type="Pfam" id="PF14214">
    <property type="entry name" value="Helitron_like_N"/>
    <property type="match status" value="1"/>
</dbReference>
<dbReference type="GO" id="GO:0005524">
    <property type="term" value="F:ATP binding"/>
    <property type="evidence" value="ECO:0007669"/>
    <property type="project" value="UniProtKB-KW"/>
</dbReference>
<dbReference type="GO" id="GO:0006310">
    <property type="term" value="P:DNA recombination"/>
    <property type="evidence" value="ECO:0007669"/>
    <property type="project" value="UniProtKB-KW"/>
</dbReference>
<dbReference type="Pfam" id="PF21530">
    <property type="entry name" value="Pif1_2B_dom"/>
    <property type="match status" value="1"/>
</dbReference>
<dbReference type="CDD" id="cd04480">
    <property type="entry name" value="RPA1_DBD_A_like"/>
    <property type="match status" value="1"/>
</dbReference>
<keyword evidence="1" id="KW-0347">Helicase</keyword>
<dbReference type="EC" id="5.6.2.3" evidence="1"/>
<feature type="region of interest" description="Disordered" evidence="2">
    <location>
        <begin position="1427"/>
        <end position="1524"/>
    </location>
</feature>
<feature type="domain" description="DNA helicase Pif1-like 2B" evidence="5">
    <location>
        <begin position="1093"/>
        <end position="1136"/>
    </location>
</feature>